<evidence type="ECO:0000313" key="13">
    <source>
        <dbReference type="EnsemblMetazoa" id="XP_022644461"/>
    </source>
</evidence>
<dbReference type="InParanoid" id="A0A7M7J5A9"/>
<dbReference type="PANTHER" id="PTHR46925:SF2">
    <property type="entry name" value="G-PROTEIN COUPLED RECEPTOR TKR-1-RELATED"/>
    <property type="match status" value="1"/>
</dbReference>
<keyword evidence="8" id="KW-0675">Receptor</keyword>
<evidence type="ECO:0000256" key="10">
    <source>
        <dbReference type="SAM" id="MobiDB-lite"/>
    </source>
</evidence>
<feature type="transmembrane region" description="Helical" evidence="11">
    <location>
        <begin position="160"/>
        <end position="179"/>
    </location>
</feature>
<evidence type="ECO:0000256" key="7">
    <source>
        <dbReference type="ARBA" id="ARBA00023136"/>
    </source>
</evidence>
<sequence length="509" mass="57614">MTFTMNQLAAVALNTTVSRCLKALNDSLSTTSPAAEVPADCVSLFDNVTSADGNITDLTSLGNSSFPGYVEGGSSLTFLLPMWQQVTFIMCFSLIVFAGILGNAIVIWIVLAHQRMRTVTNYFLVNLSVADLTTAMFNVIFNAVFMMHSHWPFGALYCRITNFISLLTVTSSVFTIKAMSIDRCIAIYNPLSHRLSRRCALIIVALIWLVSCVIALPGYAFAQTRSYEDRIVCSLSWPELGGVNPSQVDFIYNVVFMIATYFVPMVTIAIAYSIMGHVLWRSKGIGEQTERQKEAIRSKQRVVRMLVVVVMIFGVCWLPYHLYFIYTYLDPDVTYTTWAQPLYLVIYWLAMSNCMYNPFIYYWMNSRFRGYFRYVLCYCCNLGSGLGHKCSEVDRLQSDWTFNNNSPHRRTLKSTAGTECLVLTTPPNNRNATGSQQKHPHSHKNGSWQAQVHLQSQRRNQGSLLRHVAVQQTSSVDGSKLLQMQQDQQQQTLLQKQHSTIPQQPSDEH</sequence>
<evidence type="ECO:0000313" key="14">
    <source>
        <dbReference type="Proteomes" id="UP000594260"/>
    </source>
</evidence>
<dbReference type="SMART" id="SM01381">
    <property type="entry name" value="7TM_GPCR_Srsx"/>
    <property type="match status" value="1"/>
</dbReference>
<feature type="region of interest" description="Disordered" evidence="10">
    <location>
        <begin position="424"/>
        <end position="461"/>
    </location>
</feature>
<keyword evidence="9" id="KW-0807">Transducer</keyword>
<feature type="transmembrane region" description="Helical" evidence="11">
    <location>
        <begin position="123"/>
        <end position="148"/>
    </location>
</feature>
<dbReference type="GO" id="GO:0004995">
    <property type="term" value="F:tachykinin receptor activity"/>
    <property type="evidence" value="ECO:0007669"/>
    <property type="project" value="InterPro"/>
</dbReference>
<reference evidence="13" key="1">
    <citation type="submission" date="2021-01" db="UniProtKB">
        <authorList>
            <consortium name="EnsemblMetazoa"/>
        </authorList>
    </citation>
    <scope>IDENTIFICATION</scope>
</reference>
<keyword evidence="5 11" id="KW-1133">Transmembrane helix</keyword>
<dbReference type="Pfam" id="PF00001">
    <property type="entry name" value="7tm_1"/>
    <property type="match status" value="1"/>
</dbReference>
<dbReference type="InterPro" id="IPR017452">
    <property type="entry name" value="GPCR_Rhodpsn_7TM"/>
</dbReference>
<dbReference type="FunCoup" id="A0A7M7J5A9">
    <property type="interactions" value="44"/>
</dbReference>
<feature type="transmembrane region" description="Helical" evidence="11">
    <location>
        <begin position="200"/>
        <end position="222"/>
    </location>
</feature>
<evidence type="ECO:0000259" key="12">
    <source>
        <dbReference type="PROSITE" id="PS50262"/>
    </source>
</evidence>
<feature type="transmembrane region" description="Helical" evidence="11">
    <location>
        <begin position="342"/>
        <end position="364"/>
    </location>
</feature>
<evidence type="ECO:0000256" key="1">
    <source>
        <dbReference type="ARBA" id="ARBA00004651"/>
    </source>
</evidence>
<comment type="subcellular location">
    <subcellularLocation>
        <location evidence="1">Cell membrane</location>
        <topology evidence="1">Multi-pass membrane protein</topology>
    </subcellularLocation>
</comment>
<evidence type="ECO:0000256" key="5">
    <source>
        <dbReference type="ARBA" id="ARBA00022989"/>
    </source>
</evidence>
<dbReference type="OMA" id="GHVITHT"/>
<dbReference type="PRINTS" id="PR00237">
    <property type="entry name" value="GPCRRHODOPSN"/>
</dbReference>
<dbReference type="KEGG" id="vde:111243338"/>
<evidence type="ECO:0000256" key="3">
    <source>
        <dbReference type="ARBA" id="ARBA00022475"/>
    </source>
</evidence>
<feature type="compositionally biased region" description="Polar residues" evidence="10">
    <location>
        <begin position="425"/>
        <end position="437"/>
    </location>
</feature>
<keyword evidence="7 11" id="KW-0472">Membrane</keyword>
<dbReference type="GO" id="GO:0005886">
    <property type="term" value="C:plasma membrane"/>
    <property type="evidence" value="ECO:0007669"/>
    <property type="project" value="UniProtKB-SubCell"/>
</dbReference>
<feature type="region of interest" description="Disordered" evidence="10">
    <location>
        <begin position="484"/>
        <end position="509"/>
    </location>
</feature>
<name>A0A7M7J5A9_VARDE</name>
<evidence type="ECO:0000256" key="2">
    <source>
        <dbReference type="ARBA" id="ARBA00010663"/>
    </source>
</evidence>
<dbReference type="PROSITE" id="PS50262">
    <property type="entry name" value="G_PROTEIN_RECEP_F1_2"/>
    <property type="match status" value="1"/>
</dbReference>
<dbReference type="PANTHER" id="PTHR46925">
    <property type="entry name" value="G-PROTEIN COUPLED RECEPTOR TKR-1-RELATED"/>
    <property type="match status" value="1"/>
</dbReference>
<accession>A0A7M7J5A9</accession>
<dbReference type="Proteomes" id="UP000594260">
    <property type="component" value="Unplaced"/>
</dbReference>
<dbReference type="OrthoDB" id="5981855at2759"/>
<feature type="compositionally biased region" description="Low complexity" evidence="10">
    <location>
        <begin position="484"/>
        <end position="497"/>
    </location>
</feature>
<dbReference type="SUPFAM" id="SSF81321">
    <property type="entry name" value="Family A G protein-coupled receptor-like"/>
    <property type="match status" value="1"/>
</dbReference>
<feature type="transmembrane region" description="Helical" evidence="11">
    <location>
        <begin position="250"/>
        <end position="280"/>
    </location>
</feature>
<dbReference type="FunFam" id="1.20.1070.10:FF:000291">
    <property type="entry name" value="Predicted protein"/>
    <property type="match status" value="1"/>
</dbReference>
<proteinExistence type="inferred from homology"/>
<keyword evidence="6" id="KW-0297">G-protein coupled receptor</keyword>
<evidence type="ECO:0000256" key="11">
    <source>
        <dbReference type="SAM" id="Phobius"/>
    </source>
</evidence>
<dbReference type="InterPro" id="IPR001681">
    <property type="entry name" value="Neurokn_rcpt"/>
</dbReference>
<dbReference type="InterPro" id="IPR000276">
    <property type="entry name" value="GPCR_Rhodpsn"/>
</dbReference>
<evidence type="ECO:0000256" key="4">
    <source>
        <dbReference type="ARBA" id="ARBA00022692"/>
    </source>
</evidence>
<feature type="domain" description="G-protein coupled receptors family 1 profile" evidence="12">
    <location>
        <begin position="102"/>
        <end position="361"/>
    </location>
</feature>
<dbReference type="EnsemblMetazoa" id="XM_022788726">
    <property type="protein sequence ID" value="XP_022644461"/>
    <property type="gene ID" value="LOC111243338"/>
</dbReference>
<dbReference type="CDD" id="cd15390">
    <property type="entry name" value="7tmA_TACR"/>
    <property type="match status" value="1"/>
</dbReference>
<keyword evidence="3" id="KW-1003">Cell membrane</keyword>
<protein>
    <recommendedName>
        <fullName evidence="12">G-protein coupled receptors family 1 profile domain-containing protein</fullName>
    </recommendedName>
</protein>
<dbReference type="GeneID" id="111243338"/>
<dbReference type="Gene3D" id="1.20.1070.10">
    <property type="entry name" value="Rhodopsin 7-helix transmembrane proteins"/>
    <property type="match status" value="1"/>
</dbReference>
<dbReference type="PRINTS" id="PR00244">
    <property type="entry name" value="NEUROKININR"/>
</dbReference>
<comment type="similarity">
    <text evidence="2">Belongs to the G-protein coupled receptor 1 family.</text>
</comment>
<feature type="compositionally biased region" description="Polar residues" evidence="10">
    <location>
        <begin position="498"/>
        <end position="509"/>
    </location>
</feature>
<organism evidence="13 14">
    <name type="scientific">Varroa destructor</name>
    <name type="common">Honeybee mite</name>
    <dbReference type="NCBI Taxonomy" id="109461"/>
    <lineage>
        <taxon>Eukaryota</taxon>
        <taxon>Metazoa</taxon>
        <taxon>Ecdysozoa</taxon>
        <taxon>Arthropoda</taxon>
        <taxon>Chelicerata</taxon>
        <taxon>Arachnida</taxon>
        <taxon>Acari</taxon>
        <taxon>Parasitiformes</taxon>
        <taxon>Mesostigmata</taxon>
        <taxon>Gamasina</taxon>
        <taxon>Dermanyssoidea</taxon>
        <taxon>Varroidae</taxon>
        <taxon>Varroa</taxon>
    </lineage>
</organism>
<feature type="transmembrane region" description="Helical" evidence="11">
    <location>
        <begin position="86"/>
        <end position="111"/>
    </location>
</feature>
<evidence type="ECO:0000256" key="9">
    <source>
        <dbReference type="ARBA" id="ARBA00023224"/>
    </source>
</evidence>
<feature type="transmembrane region" description="Helical" evidence="11">
    <location>
        <begin position="301"/>
        <end position="322"/>
    </location>
</feature>
<dbReference type="RefSeq" id="XP_022644461.1">
    <property type="nucleotide sequence ID" value="XM_022788726.1"/>
</dbReference>
<evidence type="ECO:0000256" key="8">
    <source>
        <dbReference type="ARBA" id="ARBA00023170"/>
    </source>
</evidence>
<dbReference type="AlphaFoldDB" id="A0A7M7J5A9"/>
<keyword evidence="14" id="KW-1185">Reference proteome</keyword>
<evidence type="ECO:0000256" key="6">
    <source>
        <dbReference type="ARBA" id="ARBA00023040"/>
    </source>
</evidence>
<feature type="compositionally biased region" description="Polar residues" evidence="10">
    <location>
        <begin position="445"/>
        <end position="461"/>
    </location>
</feature>
<keyword evidence="4 11" id="KW-0812">Transmembrane</keyword>